<reference evidence="2 3" key="1">
    <citation type="submission" date="2018-06" db="EMBL/GenBank/DDBJ databases">
        <authorList>
            <consortium name="Pathogen Informatics"/>
            <person name="Doyle S."/>
        </authorList>
    </citation>
    <scope>NUCLEOTIDE SEQUENCE [LARGE SCALE GENOMIC DNA]</scope>
    <source>
        <strain evidence="2 3">NCTC8258</strain>
    </source>
</reference>
<dbReference type="EMBL" id="UGXS01000004">
    <property type="protein sequence ID" value="SUH13494.1"/>
    <property type="molecule type" value="Genomic_DNA"/>
</dbReference>
<feature type="domain" description="CagE TrbE VirB component of type IV transporter system central" evidence="1">
    <location>
        <begin position="19"/>
        <end position="125"/>
    </location>
</feature>
<dbReference type="Proteomes" id="UP000255509">
    <property type="component" value="Unassembled WGS sequence"/>
</dbReference>
<evidence type="ECO:0000259" key="1">
    <source>
        <dbReference type="Pfam" id="PF03135"/>
    </source>
</evidence>
<dbReference type="AlphaFoldDB" id="A0A379W2V1"/>
<sequence length="171" mass="18897">MLDKSEAERELGRLRRQWFAKRKNVIALLRETIFQQESPLVDTDANNKAADADAALQELGSDQVAFGYLTATVTVMDEDAGAADEKLRMVERVIQGRGFVTIPETLNAVDAWLSSLPGNAYANVRQPIISTLNLAHMMPVSAVWAGPERNAHLDGPPLIVTRTDARRRSGW</sequence>
<gene>
    <name evidence="2" type="ORF">NCTC8258_01137</name>
</gene>
<name>A0A379W2V1_SALET</name>
<proteinExistence type="predicted"/>
<dbReference type="Pfam" id="PF03135">
    <property type="entry name" value="CagE_TrbE_VirB"/>
    <property type="match status" value="1"/>
</dbReference>
<accession>A0A379W2V1</accession>
<protein>
    <submittedName>
        <fullName evidence="2">Conjugal transfer ATPase TrbE</fullName>
    </submittedName>
</protein>
<evidence type="ECO:0000313" key="3">
    <source>
        <dbReference type="Proteomes" id="UP000255509"/>
    </source>
</evidence>
<dbReference type="GO" id="GO:0005524">
    <property type="term" value="F:ATP binding"/>
    <property type="evidence" value="ECO:0007669"/>
    <property type="project" value="InterPro"/>
</dbReference>
<evidence type="ECO:0000313" key="2">
    <source>
        <dbReference type="EMBL" id="SUH13494.1"/>
    </source>
</evidence>
<dbReference type="InterPro" id="IPR018145">
    <property type="entry name" value="CagE_TrbE_VirB_cntrl_dom"/>
</dbReference>
<organism evidence="2 3">
    <name type="scientific">Salmonella enterica I</name>
    <dbReference type="NCBI Taxonomy" id="59201"/>
    <lineage>
        <taxon>Bacteria</taxon>
        <taxon>Pseudomonadati</taxon>
        <taxon>Pseudomonadota</taxon>
        <taxon>Gammaproteobacteria</taxon>
        <taxon>Enterobacterales</taxon>
        <taxon>Enterobacteriaceae</taxon>
        <taxon>Salmonella</taxon>
    </lineage>
</organism>